<evidence type="ECO:0000313" key="7">
    <source>
        <dbReference type="Proteomes" id="UP000095512"/>
    </source>
</evidence>
<comment type="similarity">
    <text evidence="1">Belongs to the bacterial solute-binding protein 7 family.</text>
</comment>
<evidence type="ECO:0000256" key="5">
    <source>
        <dbReference type="SAM" id="SignalP"/>
    </source>
</evidence>
<feature type="signal peptide" evidence="5">
    <location>
        <begin position="1"/>
        <end position="18"/>
    </location>
</feature>
<keyword evidence="3 5" id="KW-0732">Signal</keyword>
<dbReference type="InterPro" id="IPR038404">
    <property type="entry name" value="TRAP_DctP_sf"/>
</dbReference>
<gene>
    <name evidence="6" type="primary">yiaO_15</name>
    <name evidence="6" type="ORF">ERS852480_02979</name>
</gene>
<organism evidence="6 7">
    <name type="scientific">Enterocloster clostridioformis</name>
    <dbReference type="NCBI Taxonomy" id="1531"/>
    <lineage>
        <taxon>Bacteria</taxon>
        <taxon>Bacillati</taxon>
        <taxon>Bacillota</taxon>
        <taxon>Clostridia</taxon>
        <taxon>Lachnospirales</taxon>
        <taxon>Lachnospiraceae</taxon>
        <taxon>Enterocloster</taxon>
    </lineage>
</organism>
<dbReference type="AlphaFoldDB" id="A0A174M099"/>
<dbReference type="PROSITE" id="PS51257">
    <property type="entry name" value="PROKAR_LIPOPROTEIN"/>
    <property type="match status" value="1"/>
</dbReference>
<dbReference type="Pfam" id="PF03480">
    <property type="entry name" value="DctP"/>
    <property type="match status" value="1"/>
</dbReference>
<dbReference type="GO" id="GO:0055085">
    <property type="term" value="P:transmembrane transport"/>
    <property type="evidence" value="ECO:0007669"/>
    <property type="project" value="InterPro"/>
</dbReference>
<accession>A0A174M099</accession>
<dbReference type="Gene3D" id="3.40.190.170">
    <property type="entry name" value="Bacterial extracellular solute-binding protein, family 7"/>
    <property type="match status" value="1"/>
</dbReference>
<evidence type="ECO:0000256" key="4">
    <source>
        <dbReference type="SAM" id="MobiDB-lite"/>
    </source>
</evidence>
<dbReference type="GO" id="GO:0030288">
    <property type="term" value="C:outer membrane-bounded periplasmic space"/>
    <property type="evidence" value="ECO:0007669"/>
    <property type="project" value="InterPro"/>
</dbReference>
<dbReference type="Proteomes" id="UP000095512">
    <property type="component" value="Unassembled WGS sequence"/>
</dbReference>
<dbReference type="NCBIfam" id="TIGR00787">
    <property type="entry name" value="dctP"/>
    <property type="match status" value="1"/>
</dbReference>
<sequence>MKKMLSIALSTAMVLSLAGCGGSNKNASTTDSTTTATEADKPADGSSEAASNPDALEPVTLTLYSPGNENSVPTKTILEYKKLVEEASGGKITLDAHHSGELGNDAEALQSTRMGTIDIIFAGTSGFTEFYDKAKILDLPFIFDSAKQAYEVVNGKIGEKIFADLPSTGLVYLAEGDNGMRQVSTTNRAVHTAADVEGLKLRVPTSRMYLDCWETLGANPVALALNELAIALSNGTAEGQDNATYHLVANATYDDIKYFSFINYMWMGCTMAVNSDSFDKLPAEYQKILKEQAKAAAKYSFDTIASDNETATKTLKEAGVEFDENPDIQSFKDKLGGEEYYARYANEPWFNQEILDEILAK</sequence>
<evidence type="ECO:0000256" key="1">
    <source>
        <dbReference type="ARBA" id="ARBA00009023"/>
    </source>
</evidence>
<keyword evidence="2" id="KW-0813">Transport</keyword>
<feature type="region of interest" description="Disordered" evidence="4">
    <location>
        <begin position="22"/>
        <end position="55"/>
    </location>
</feature>
<proteinExistence type="inferred from homology"/>
<dbReference type="RefSeq" id="WP_057572137.1">
    <property type="nucleotide sequence ID" value="NZ_CATYWZ010000049.1"/>
</dbReference>
<evidence type="ECO:0000256" key="3">
    <source>
        <dbReference type="ARBA" id="ARBA00022729"/>
    </source>
</evidence>
<dbReference type="EMBL" id="CZAB01000027">
    <property type="protein sequence ID" value="CUP27219.1"/>
    <property type="molecule type" value="Genomic_DNA"/>
</dbReference>
<evidence type="ECO:0000256" key="2">
    <source>
        <dbReference type="ARBA" id="ARBA00022448"/>
    </source>
</evidence>
<dbReference type="NCBIfam" id="NF037995">
    <property type="entry name" value="TRAP_S1"/>
    <property type="match status" value="1"/>
</dbReference>
<dbReference type="PANTHER" id="PTHR33376">
    <property type="match status" value="1"/>
</dbReference>
<name>A0A174M099_9FIRM</name>
<feature type="compositionally biased region" description="Low complexity" evidence="4">
    <location>
        <begin position="27"/>
        <end position="37"/>
    </location>
</feature>
<dbReference type="InterPro" id="IPR004682">
    <property type="entry name" value="TRAP_DctP"/>
</dbReference>
<dbReference type="InterPro" id="IPR018389">
    <property type="entry name" value="DctP_fam"/>
</dbReference>
<dbReference type="PANTHER" id="PTHR33376:SF7">
    <property type="entry name" value="C4-DICARBOXYLATE-BINDING PROTEIN DCTB"/>
    <property type="match status" value="1"/>
</dbReference>
<dbReference type="CDD" id="cd13603">
    <property type="entry name" value="PBP2_TRAP_Siap_TeaA_like"/>
    <property type="match status" value="1"/>
</dbReference>
<reference evidence="6 7" key="1">
    <citation type="submission" date="2015-09" db="EMBL/GenBank/DDBJ databases">
        <authorList>
            <consortium name="Pathogen Informatics"/>
        </authorList>
    </citation>
    <scope>NUCLEOTIDE SEQUENCE [LARGE SCALE GENOMIC DNA]</scope>
    <source>
        <strain evidence="6 7">2789STDY5834865</strain>
    </source>
</reference>
<feature type="chain" id="PRO_5039179170" evidence="5">
    <location>
        <begin position="19"/>
        <end position="361"/>
    </location>
</feature>
<evidence type="ECO:0000313" key="6">
    <source>
        <dbReference type="EMBL" id="CUP27219.1"/>
    </source>
</evidence>
<protein>
    <submittedName>
        <fullName evidence="6">TRAP dicarboxylate transporter subunit DctP</fullName>
    </submittedName>
</protein>